<evidence type="ECO:0000259" key="2">
    <source>
        <dbReference type="Pfam" id="PF13173"/>
    </source>
</evidence>
<evidence type="ECO:0000313" key="4">
    <source>
        <dbReference type="EMBL" id="MYM19670.1"/>
    </source>
</evidence>
<keyword evidence="5" id="KW-1185">Reference proteome</keyword>
<dbReference type="InterPro" id="IPR025420">
    <property type="entry name" value="DUF4143"/>
</dbReference>
<dbReference type="RefSeq" id="WP_160953097.1">
    <property type="nucleotide sequence ID" value="NZ_WWEQ01000021.1"/>
</dbReference>
<feature type="compositionally biased region" description="Polar residues" evidence="1">
    <location>
        <begin position="103"/>
        <end position="113"/>
    </location>
</feature>
<dbReference type="InterPro" id="IPR041682">
    <property type="entry name" value="AAA_14"/>
</dbReference>
<dbReference type="Proteomes" id="UP000469215">
    <property type="component" value="Unassembled WGS sequence"/>
</dbReference>
<protein>
    <submittedName>
        <fullName evidence="4">DUF4143 domain-containing protein</fullName>
    </submittedName>
</protein>
<name>A0A6N9H6J3_9MICO</name>
<dbReference type="AlphaFoldDB" id="A0A6N9H6J3"/>
<feature type="region of interest" description="Disordered" evidence="1">
    <location>
        <begin position="96"/>
        <end position="117"/>
    </location>
</feature>
<evidence type="ECO:0000313" key="5">
    <source>
        <dbReference type="Proteomes" id="UP000469215"/>
    </source>
</evidence>
<dbReference type="Pfam" id="PF13173">
    <property type="entry name" value="AAA_14"/>
    <property type="match status" value="1"/>
</dbReference>
<proteinExistence type="predicted"/>
<organism evidence="4 5">
    <name type="scientific">Brevibacterium rongguiense</name>
    <dbReference type="NCBI Taxonomy" id="2695267"/>
    <lineage>
        <taxon>Bacteria</taxon>
        <taxon>Bacillati</taxon>
        <taxon>Actinomycetota</taxon>
        <taxon>Actinomycetes</taxon>
        <taxon>Micrococcales</taxon>
        <taxon>Brevibacteriaceae</taxon>
        <taxon>Brevibacterium</taxon>
    </lineage>
</organism>
<dbReference type="PANTHER" id="PTHR43566">
    <property type="entry name" value="CONSERVED PROTEIN"/>
    <property type="match status" value="1"/>
</dbReference>
<reference evidence="4 5" key="1">
    <citation type="submission" date="2020-01" db="EMBL/GenBank/DDBJ databases">
        <authorList>
            <person name="Deng T."/>
        </authorList>
    </citation>
    <scope>NUCLEOTIDE SEQUENCE [LARGE SCALE GENOMIC DNA]</scope>
    <source>
        <strain evidence="4 5">5221</strain>
    </source>
</reference>
<evidence type="ECO:0000256" key="1">
    <source>
        <dbReference type="SAM" id="MobiDB-lite"/>
    </source>
</evidence>
<gene>
    <name evidence="4" type="ORF">GSY69_06720</name>
</gene>
<comment type="caution">
    <text evidence="4">The sequence shown here is derived from an EMBL/GenBank/DDBJ whole genome shotgun (WGS) entry which is preliminary data.</text>
</comment>
<dbReference type="Pfam" id="PF13635">
    <property type="entry name" value="DUF4143"/>
    <property type="match status" value="1"/>
</dbReference>
<dbReference type="EMBL" id="WWEQ01000021">
    <property type="protein sequence ID" value="MYM19670.1"/>
    <property type="molecule type" value="Genomic_DNA"/>
</dbReference>
<sequence length="422" mass="45443">MSYTRRIIDQELDDLFAEVAALTLDGAKAVGKTTTGEQRVQGLVRLDSKAVRGPVAAEPEIVLRRPRPLLIDEWQKVPEVWDVIRRAVDDDSSGGQFLLAGSASPQGEATQHSGAGRIGRLRMRPMTLSERAVVEPTVSLLELLHGRADVQGESPMALPDYVEEIVASGFPAMRVLSRRARRFQLDSYLRNAVEHDVPEQGLAVRRPEAMMAWLRAYASASSSTASYSQILDAATPGHSEKPARATAESYRQVLASLWLLDPVQAWAPAGSPMARLGQAPKHHLADPALAARLLGLDVDALLGGDGHPLRPESGSMLGMLFESLTTLCVRVAAQAAETEVAHLRTRNGDHEVDLVIVRPDGGVVGVEVKLAGAVGATDGKHLRWLREQVGPRFIDGLIVTTGPMAYRRPDGLGVVPLALLGP</sequence>
<feature type="domain" description="AAA" evidence="2">
    <location>
        <begin position="21"/>
        <end position="130"/>
    </location>
</feature>
<accession>A0A6N9H6J3</accession>
<feature type="domain" description="DUF4143" evidence="3">
    <location>
        <begin position="196"/>
        <end position="370"/>
    </location>
</feature>
<evidence type="ECO:0000259" key="3">
    <source>
        <dbReference type="Pfam" id="PF13635"/>
    </source>
</evidence>
<dbReference type="PANTHER" id="PTHR43566:SF2">
    <property type="entry name" value="DUF4143 DOMAIN-CONTAINING PROTEIN"/>
    <property type="match status" value="1"/>
</dbReference>